<evidence type="ECO:0000313" key="3">
    <source>
        <dbReference type="EMBL" id="MBS7457659.1"/>
    </source>
</evidence>
<proteinExistence type="predicted"/>
<protein>
    <submittedName>
        <fullName evidence="2">Methyltransferase domain-containing protein</fullName>
    </submittedName>
</protein>
<dbReference type="AlphaFoldDB" id="A0A8J7VTS6"/>
<keyword evidence="2" id="KW-0808">Transferase</keyword>
<dbReference type="GO" id="GO:0008757">
    <property type="term" value="F:S-adenosylmethionine-dependent methyltransferase activity"/>
    <property type="evidence" value="ECO:0007669"/>
    <property type="project" value="InterPro"/>
</dbReference>
<comment type="caution">
    <text evidence="2">The sequence shown here is derived from an EMBL/GenBank/DDBJ whole genome shotgun (WGS) entry which is preliminary data.</text>
</comment>
<keyword evidence="2" id="KW-0489">Methyltransferase</keyword>
<sequence>MPAPRFGRQPEPAEDAWFEQPTALSLMAAIQRDAMPHVPALCGHGGLVLQAARALPNPPLDLRLGALLRLDRCRGGFDGALRCREDALPIGDGSLSLVYAAHVVESAQDAPALLREIRRVLRPGGAALVVVLNPWSAVRLRWDRRGPAAVHPRALGTLMRAADLEVTARRYVGPYWRGDGAAHLAPEHGALPPLRAAYLLQAERRDLARIRPRPARARRLQPEMRPG</sequence>
<dbReference type="GO" id="GO:0032259">
    <property type="term" value="P:methylation"/>
    <property type="evidence" value="ECO:0007669"/>
    <property type="project" value="UniProtKB-KW"/>
</dbReference>
<evidence type="ECO:0000259" key="1">
    <source>
        <dbReference type="Pfam" id="PF08241"/>
    </source>
</evidence>
<dbReference type="SUPFAM" id="SSF53335">
    <property type="entry name" value="S-adenosyl-L-methionine-dependent methyltransferases"/>
    <property type="match status" value="1"/>
</dbReference>
<gene>
    <name evidence="3" type="ORF">KB893_011000</name>
    <name evidence="2" type="ORF">KB893_04730</name>
</gene>
<reference evidence="3 4" key="1">
    <citation type="journal article" date="2021" name="Microbiol. Resour. Announc.">
        <title>Draft Genome Sequence of Coralloluteibacterium stylophorae LMG 29479T.</title>
        <authorList>
            <person name="Karlyshev A.V."/>
            <person name="Kudryashova E.B."/>
            <person name="Ariskina E.V."/>
            <person name="Conroy A.P."/>
            <person name="Abidueva E.Y."/>
        </authorList>
    </citation>
    <scope>NUCLEOTIDE SEQUENCE [LARGE SCALE GENOMIC DNA]</scope>
    <source>
        <strain evidence="3 4">LMG 29479</strain>
    </source>
</reference>
<dbReference type="EMBL" id="JAGQFT010000023">
    <property type="protein sequence ID" value="MBR0561823.1"/>
    <property type="molecule type" value="Genomic_DNA"/>
</dbReference>
<organism evidence="2">
    <name type="scientific">Coralloluteibacterium stylophorae</name>
    <dbReference type="NCBI Taxonomy" id="1776034"/>
    <lineage>
        <taxon>Bacteria</taxon>
        <taxon>Pseudomonadati</taxon>
        <taxon>Pseudomonadota</taxon>
        <taxon>Gammaproteobacteria</taxon>
        <taxon>Lysobacterales</taxon>
        <taxon>Lysobacteraceae</taxon>
        <taxon>Coralloluteibacterium</taxon>
    </lineage>
</organism>
<feature type="domain" description="Methyltransferase type 11" evidence="1">
    <location>
        <begin position="86"/>
        <end position="128"/>
    </location>
</feature>
<dbReference type="EMBL" id="JAGQFT020000006">
    <property type="protein sequence ID" value="MBS7457659.1"/>
    <property type="molecule type" value="Genomic_DNA"/>
</dbReference>
<dbReference type="Gene3D" id="3.40.50.150">
    <property type="entry name" value="Vaccinia Virus protein VP39"/>
    <property type="match status" value="1"/>
</dbReference>
<dbReference type="InterPro" id="IPR029063">
    <property type="entry name" value="SAM-dependent_MTases_sf"/>
</dbReference>
<name>A0A8J7VTS6_9GAMM</name>
<keyword evidence="4" id="KW-1185">Reference proteome</keyword>
<evidence type="ECO:0000313" key="2">
    <source>
        <dbReference type="EMBL" id="MBR0561823.1"/>
    </source>
</evidence>
<dbReference type="Pfam" id="PF08241">
    <property type="entry name" value="Methyltransf_11"/>
    <property type="match status" value="1"/>
</dbReference>
<accession>A0A8J7VTS6</accession>
<evidence type="ECO:0000313" key="4">
    <source>
        <dbReference type="Proteomes" id="UP000675747"/>
    </source>
</evidence>
<dbReference type="RefSeq" id="WP_211925788.1">
    <property type="nucleotide sequence ID" value="NZ_JAGQFT020000006.1"/>
</dbReference>
<reference evidence="2" key="2">
    <citation type="submission" date="2021-04" db="EMBL/GenBank/DDBJ databases">
        <authorList>
            <person name="Karlyshev A.V."/>
        </authorList>
    </citation>
    <scope>NUCLEOTIDE SEQUENCE</scope>
    <source>
        <strain evidence="2">LMG 29479</strain>
    </source>
</reference>
<dbReference type="Proteomes" id="UP000675747">
    <property type="component" value="Unassembled WGS sequence"/>
</dbReference>
<dbReference type="InterPro" id="IPR013216">
    <property type="entry name" value="Methyltransf_11"/>
</dbReference>